<keyword evidence="2" id="KW-0472">Membrane</keyword>
<keyword evidence="2" id="KW-1133">Transmembrane helix</keyword>
<protein>
    <submittedName>
        <fullName evidence="4">Putative conserved plasma membrane protein</fullName>
    </submittedName>
</protein>
<dbReference type="EMBL" id="GGLE01000853">
    <property type="protein sequence ID" value="MBY04979.1"/>
    <property type="molecule type" value="Transcribed_RNA"/>
</dbReference>
<sequence>MEKSLAAFRARLKENASTTSSSVGDYEESSGKDPTKETKGNLKEELRRSLLSGLRASPVSPVVFTDEPLVNENCCRWTVWDVAILVTKFTLWFLLMTLAVHVEFGAVFFILSLFYVIFTNLRTSPRKKGELSAYSVFNPNFETIHGTVSPQQLEQQLAYGAM</sequence>
<proteinExistence type="predicted"/>
<evidence type="ECO:0000256" key="1">
    <source>
        <dbReference type="SAM" id="MobiDB-lite"/>
    </source>
</evidence>
<evidence type="ECO:0000259" key="3">
    <source>
        <dbReference type="Pfam" id="PF10260"/>
    </source>
</evidence>
<dbReference type="InterPro" id="IPR039159">
    <property type="entry name" value="SAYSD1"/>
</dbReference>
<evidence type="ECO:0000313" key="4">
    <source>
        <dbReference type="EMBL" id="MBY04979.1"/>
    </source>
</evidence>
<dbReference type="Pfam" id="PF10260">
    <property type="entry name" value="SAYSvFN"/>
    <property type="match status" value="1"/>
</dbReference>
<feature type="domain" description="SAYSvFN" evidence="3">
    <location>
        <begin position="88"/>
        <end position="157"/>
    </location>
</feature>
<feature type="region of interest" description="Disordered" evidence="1">
    <location>
        <begin position="12"/>
        <end position="42"/>
    </location>
</feature>
<dbReference type="PANTHER" id="PTHR13527">
    <property type="entry name" value="SAYSVFN DOMAIN-CONTAINING PROTEIN 1"/>
    <property type="match status" value="1"/>
</dbReference>
<name>A0A2R5L678_9ACAR</name>
<dbReference type="AlphaFoldDB" id="A0A2R5L678"/>
<accession>A0A2R5L678</accession>
<dbReference type="PANTHER" id="PTHR13527:SF0">
    <property type="entry name" value="SAYSVFN DOMAIN-CONTAINING PROTEIN 1"/>
    <property type="match status" value="1"/>
</dbReference>
<dbReference type="InterPro" id="IPR019387">
    <property type="entry name" value="SAYSvFN_dom"/>
</dbReference>
<evidence type="ECO:0000256" key="2">
    <source>
        <dbReference type="SAM" id="Phobius"/>
    </source>
</evidence>
<reference evidence="4" key="1">
    <citation type="submission" date="2018-03" db="EMBL/GenBank/DDBJ databases">
        <title>The relapsing fever spirochete Borrelia turicatae persists in the highly oxidative environment of its soft-bodied tick vector.</title>
        <authorList>
            <person name="Bourret T.J."/>
            <person name="Boyle W.K."/>
            <person name="Valenzuela J.G."/>
            <person name="Oliveira F."/>
            <person name="Lopez J.E."/>
        </authorList>
    </citation>
    <scope>NUCLEOTIDE SEQUENCE</scope>
    <source>
        <strain evidence="4">Kansas strain/isolate</strain>
        <tissue evidence="4">Salivary glands</tissue>
    </source>
</reference>
<keyword evidence="2" id="KW-0812">Transmembrane</keyword>
<organism evidence="4">
    <name type="scientific">Ornithodoros turicata</name>
    <dbReference type="NCBI Taxonomy" id="34597"/>
    <lineage>
        <taxon>Eukaryota</taxon>
        <taxon>Metazoa</taxon>
        <taxon>Ecdysozoa</taxon>
        <taxon>Arthropoda</taxon>
        <taxon>Chelicerata</taxon>
        <taxon>Arachnida</taxon>
        <taxon>Acari</taxon>
        <taxon>Parasitiformes</taxon>
        <taxon>Ixodida</taxon>
        <taxon>Ixodoidea</taxon>
        <taxon>Argasidae</taxon>
        <taxon>Ornithodorinae</taxon>
        <taxon>Ornithodoros</taxon>
    </lineage>
</organism>
<feature type="transmembrane region" description="Helical" evidence="2">
    <location>
        <begin position="91"/>
        <end position="118"/>
    </location>
</feature>
<feature type="compositionally biased region" description="Basic and acidic residues" evidence="1">
    <location>
        <begin position="29"/>
        <end position="42"/>
    </location>
</feature>